<evidence type="ECO:0000313" key="2">
    <source>
        <dbReference type="EMBL" id="EDX74729.1"/>
    </source>
</evidence>
<keyword evidence="1" id="KW-1133">Transmembrane helix</keyword>
<keyword evidence="1" id="KW-0472">Membrane</keyword>
<dbReference type="AlphaFoldDB" id="B4VTV0"/>
<dbReference type="STRING" id="118168.MC7420_6207"/>
<dbReference type="OrthoDB" id="463678at2"/>
<gene>
    <name evidence="2" type="ORF">MC7420_6207</name>
</gene>
<dbReference type="RefSeq" id="WP_006102062.1">
    <property type="nucleotide sequence ID" value="NZ_DS989852.1"/>
</dbReference>
<accession>B4VTV0</accession>
<keyword evidence="3" id="KW-1185">Reference proteome</keyword>
<dbReference type="EMBL" id="DS989852">
    <property type="protein sequence ID" value="EDX74729.1"/>
    <property type="molecule type" value="Genomic_DNA"/>
</dbReference>
<feature type="transmembrane region" description="Helical" evidence="1">
    <location>
        <begin position="21"/>
        <end position="53"/>
    </location>
</feature>
<dbReference type="eggNOG" id="ENOG5031C9S">
    <property type="taxonomic scope" value="Bacteria"/>
</dbReference>
<reference evidence="2 3" key="1">
    <citation type="submission" date="2008-07" db="EMBL/GenBank/DDBJ databases">
        <authorList>
            <person name="Tandeau de Marsac N."/>
            <person name="Ferriera S."/>
            <person name="Johnson J."/>
            <person name="Kravitz S."/>
            <person name="Beeson K."/>
            <person name="Sutton G."/>
            <person name="Rogers Y.-H."/>
            <person name="Friedman R."/>
            <person name="Frazier M."/>
            <person name="Venter J.C."/>
        </authorList>
    </citation>
    <scope>NUCLEOTIDE SEQUENCE [LARGE SCALE GENOMIC DNA]</scope>
    <source>
        <strain evidence="2 3">PCC 7420</strain>
    </source>
</reference>
<protein>
    <submittedName>
        <fullName evidence="2">Uncharacterized protein</fullName>
    </submittedName>
</protein>
<proteinExistence type="predicted"/>
<evidence type="ECO:0000256" key="1">
    <source>
        <dbReference type="SAM" id="Phobius"/>
    </source>
</evidence>
<feature type="transmembrane region" description="Helical" evidence="1">
    <location>
        <begin position="59"/>
        <end position="88"/>
    </location>
</feature>
<organism evidence="2 3">
    <name type="scientific">Coleofasciculus chthonoplastes PCC 7420</name>
    <dbReference type="NCBI Taxonomy" id="118168"/>
    <lineage>
        <taxon>Bacteria</taxon>
        <taxon>Bacillati</taxon>
        <taxon>Cyanobacteriota</taxon>
        <taxon>Cyanophyceae</taxon>
        <taxon>Coleofasciculales</taxon>
        <taxon>Coleofasciculaceae</taxon>
        <taxon>Coleofasciculus</taxon>
    </lineage>
</organism>
<dbReference type="Proteomes" id="UP000003835">
    <property type="component" value="Unassembled WGS sequence"/>
</dbReference>
<keyword evidence="1" id="KW-0812">Transmembrane</keyword>
<evidence type="ECO:0000313" key="3">
    <source>
        <dbReference type="Proteomes" id="UP000003835"/>
    </source>
</evidence>
<sequence>MEMTTRENFTKTYSFNQKVTGFLIWTFTLTVSLLVAGFPLIVLMVALGAIMAISLQSLLPISAVLLVAVGLIGANVFGILFGAAVLTFKGVNPKEVRWLSWLHGEQNILHKSIFAACPLTCDYELTK</sequence>
<name>B4VTV0_9CYAN</name>
<dbReference type="HOGENOM" id="CLU_2000659_0_0_3"/>